<reference evidence="2" key="1">
    <citation type="journal article" date="2023" name="Front. Mar. Sci.">
        <title>A new Merluccius polli reference genome to investigate the effects of global change in West African waters.</title>
        <authorList>
            <person name="Mateo J.L."/>
            <person name="Blanco-Fernandez C."/>
            <person name="Garcia-Vazquez E."/>
            <person name="Machado-Schiaffino G."/>
        </authorList>
    </citation>
    <scope>NUCLEOTIDE SEQUENCE</scope>
    <source>
        <strain evidence="2">C29</strain>
        <tissue evidence="2">Fin</tissue>
    </source>
</reference>
<evidence type="ECO:0000256" key="1">
    <source>
        <dbReference type="SAM" id="MobiDB-lite"/>
    </source>
</evidence>
<sequence length="122" mass="13041">MSVLSQGIAPTNPIPVAPDQLPPPKEQLQLLPPTSGPRHEFVIPPNLEGQAPDLRPGPTPGLLPPGSAPSHLPPLHQTPIRHPVQAQLHLFLLQLLLCPGSHRGTGAVGPLRRRVECRKGNI</sequence>
<evidence type="ECO:0000313" key="2">
    <source>
        <dbReference type="EMBL" id="KAK0141504.1"/>
    </source>
</evidence>
<dbReference type="AlphaFoldDB" id="A0AA47MK01"/>
<comment type="caution">
    <text evidence="2">The sequence shown here is derived from an EMBL/GenBank/DDBJ whole genome shotgun (WGS) entry which is preliminary data.</text>
</comment>
<accession>A0AA47MK01</accession>
<keyword evidence="3" id="KW-1185">Reference proteome</keyword>
<protein>
    <submittedName>
        <fullName evidence="2">Uncharacterized protein</fullName>
    </submittedName>
</protein>
<feature type="compositionally biased region" description="Pro residues" evidence="1">
    <location>
        <begin position="12"/>
        <end position="25"/>
    </location>
</feature>
<feature type="compositionally biased region" description="Pro residues" evidence="1">
    <location>
        <begin position="55"/>
        <end position="67"/>
    </location>
</feature>
<dbReference type="Proteomes" id="UP001174136">
    <property type="component" value="Unassembled WGS sequence"/>
</dbReference>
<dbReference type="EMBL" id="JAOPHQ010003815">
    <property type="protein sequence ID" value="KAK0141504.1"/>
    <property type="molecule type" value="Genomic_DNA"/>
</dbReference>
<feature type="region of interest" description="Disordered" evidence="1">
    <location>
        <begin position="1"/>
        <end position="78"/>
    </location>
</feature>
<evidence type="ECO:0000313" key="3">
    <source>
        <dbReference type="Proteomes" id="UP001174136"/>
    </source>
</evidence>
<proteinExistence type="predicted"/>
<gene>
    <name evidence="2" type="ORF">N1851_021390</name>
</gene>
<name>A0AA47MK01_MERPO</name>
<organism evidence="2 3">
    <name type="scientific">Merluccius polli</name>
    <name type="common">Benguela hake</name>
    <name type="synonym">Merluccius cadenati</name>
    <dbReference type="NCBI Taxonomy" id="89951"/>
    <lineage>
        <taxon>Eukaryota</taxon>
        <taxon>Metazoa</taxon>
        <taxon>Chordata</taxon>
        <taxon>Craniata</taxon>
        <taxon>Vertebrata</taxon>
        <taxon>Euteleostomi</taxon>
        <taxon>Actinopterygii</taxon>
        <taxon>Neopterygii</taxon>
        <taxon>Teleostei</taxon>
        <taxon>Neoteleostei</taxon>
        <taxon>Acanthomorphata</taxon>
        <taxon>Zeiogadaria</taxon>
        <taxon>Gadariae</taxon>
        <taxon>Gadiformes</taxon>
        <taxon>Gadoidei</taxon>
        <taxon>Merlucciidae</taxon>
        <taxon>Merluccius</taxon>
    </lineage>
</organism>